<dbReference type="Pfam" id="PF00583">
    <property type="entry name" value="Acetyltransf_1"/>
    <property type="match status" value="1"/>
</dbReference>
<reference evidence="2" key="1">
    <citation type="submission" date="2021-08" db="EMBL/GenBank/DDBJ databases">
        <authorList>
            <person name="Stevens D.C."/>
        </authorList>
    </citation>
    <scope>NUCLEOTIDE SEQUENCE</scope>
    <source>
        <strain evidence="2">DSM 53165</strain>
    </source>
</reference>
<organism evidence="2 3">
    <name type="scientific">Nannocystis pusilla</name>
    <dbReference type="NCBI Taxonomy" id="889268"/>
    <lineage>
        <taxon>Bacteria</taxon>
        <taxon>Pseudomonadati</taxon>
        <taxon>Myxococcota</taxon>
        <taxon>Polyangia</taxon>
        <taxon>Nannocystales</taxon>
        <taxon>Nannocystaceae</taxon>
        <taxon>Nannocystis</taxon>
    </lineage>
</organism>
<accession>A0ABS7U4X5</accession>
<dbReference type="PROSITE" id="PS51186">
    <property type="entry name" value="GNAT"/>
    <property type="match status" value="1"/>
</dbReference>
<dbReference type="EC" id="2.3.1.-" evidence="2"/>
<dbReference type="GO" id="GO:0016746">
    <property type="term" value="F:acyltransferase activity"/>
    <property type="evidence" value="ECO:0007669"/>
    <property type="project" value="UniProtKB-KW"/>
</dbReference>
<proteinExistence type="predicted"/>
<gene>
    <name evidence="2" type="ORF">K7C98_40750</name>
</gene>
<feature type="domain" description="N-acetyltransferase" evidence="1">
    <location>
        <begin position="126"/>
        <end position="260"/>
    </location>
</feature>
<dbReference type="InterPro" id="IPR016181">
    <property type="entry name" value="Acyl_CoA_acyltransferase"/>
</dbReference>
<evidence type="ECO:0000259" key="1">
    <source>
        <dbReference type="PROSITE" id="PS51186"/>
    </source>
</evidence>
<keyword evidence="2" id="KW-0808">Transferase</keyword>
<name>A0ABS7U4X5_9BACT</name>
<dbReference type="Proteomes" id="UP001139031">
    <property type="component" value="Unassembled WGS sequence"/>
</dbReference>
<dbReference type="Gene3D" id="3.40.630.30">
    <property type="match status" value="1"/>
</dbReference>
<dbReference type="EMBL" id="JAIRAU010000057">
    <property type="protein sequence ID" value="MBZ5715597.1"/>
    <property type="molecule type" value="Genomic_DNA"/>
</dbReference>
<evidence type="ECO:0000313" key="2">
    <source>
        <dbReference type="EMBL" id="MBZ5715597.1"/>
    </source>
</evidence>
<sequence length="260" mass="28388">MTIAGFTRDELLHEALVAPCDGRSVCADTQVHQRPGWFQLLTPSFRHGGFNEVAFARLDDADVESVIDATIAQYDAHGLRFRWTITPDCRPLDLPERLARRGFRSESVVVMAAAIAGLQIPEAEGVVVERVGPHNVEVHADVSARGWGTELAPLLAFQRGVLADPTDDRSHFFLASRDGEPLGIGNYKALPRSAFLIGAVVLDGHRSRGAYRSLLAARVRHAAARGLELVTTHARAATSAPILERLGFARIAELPVFFNR</sequence>
<comment type="caution">
    <text evidence="2">The sequence shown here is derived from an EMBL/GenBank/DDBJ whole genome shotgun (WGS) entry which is preliminary data.</text>
</comment>
<dbReference type="InterPro" id="IPR000182">
    <property type="entry name" value="GNAT_dom"/>
</dbReference>
<keyword evidence="3" id="KW-1185">Reference proteome</keyword>
<protein>
    <submittedName>
        <fullName evidence="2">GNAT family N-acetyltransferase</fullName>
        <ecNumber evidence="2">2.3.1.-</ecNumber>
    </submittedName>
</protein>
<dbReference type="SUPFAM" id="SSF55729">
    <property type="entry name" value="Acyl-CoA N-acyltransferases (Nat)"/>
    <property type="match status" value="1"/>
</dbReference>
<dbReference type="RefSeq" id="WP_224197336.1">
    <property type="nucleotide sequence ID" value="NZ_JAIRAU010000057.1"/>
</dbReference>
<keyword evidence="2" id="KW-0012">Acyltransferase</keyword>
<evidence type="ECO:0000313" key="3">
    <source>
        <dbReference type="Proteomes" id="UP001139031"/>
    </source>
</evidence>